<organism evidence="5 7">
    <name type="scientific">Pandoraea apista</name>
    <dbReference type="NCBI Taxonomy" id="93218"/>
    <lineage>
        <taxon>Bacteria</taxon>
        <taxon>Pseudomonadati</taxon>
        <taxon>Pseudomonadota</taxon>
        <taxon>Betaproteobacteria</taxon>
        <taxon>Burkholderiales</taxon>
        <taxon>Burkholderiaceae</taxon>
        <taxon>Pandoraea</taxon>
    </lineage>
</organism>
<dbReference type="SUPFAM" id="SSF53850">
    <property type="entry name" value="Periplasmic binding protein-like II"/>
    <property type="match status" value="1"/>
</dbReference>
<dbReference type="Proteomes" id="UP000364291">
    <property type="component" value="Unassembled WGS sequence"/>
</dbReference>
<evidence type="ECO:0000313" key="7">
    <source>
        <dbReference type="Proteomes" id="UP000364291"/>
    </source>
</evidence>
<dbReference type="EMBL" id="RWHX01000007">
    <property type="protein sequence ID" value="RSK84090.1"/>
    <property type="molecule type" value="Genomic_DNA"/>
</dbReference>
<dbReference type="Pfam" id="PF00497">
    <property type="entry name" value="SBP_bac_3"/>
    <property type="match status" value="1"/>
</dbReference>
<feature type="domain" description="Solute-binding protein family 3/N-terminal" evidence="3">
    <location>
        <begin position="39"/>
        <end position="258"/>
    </location>
</feature>
<evidence type="ECO:0000259" key="3">
    <source>
        <dbReference type="SMART" id="SM00062"/>
    </source>
</evidence>
<keyword evidence="1 2" id="KW-0732">Signal</keyword>
<evidence type="ECO:0000256" key="1">
    <source>
        <dbReference type="ARBA" id="ARBA00022729"/>
    </source>
</evidence>
<sequence length="268" mass="28975">MKLKTFKALFTQTCAAVLLGAMAHAAFADQLDDIRKAGKIRVAIAMGTPLYSFADANLQPAGSDVDTAKLLAQDLGVKLDIVSVTNAARVPTLQANRADIVVADLSITPERAQVIDFSIPYAVISIIVGGPKSMNIKGYEDLNGKRIGLTRATVNDTLTTQNAKGAQIVRYEDDATLITSMVTGQVDIFSSTPSNLGEMIKRAPEKNLELKFAQKEFDLGIALNKNQPALKDWINNWVKTNLKNGKLNAIYKKYHGRDLPDSVTKGAA</sequence>
<evidence type="ECO:0000313" key="5">
    <source>
        <dbReference type="EMBL" id="VVG70966.1"/>
    </source>
</evidence>
<name>A0A0B5F9R4_9BURK</name>
<reference evidence="5 7" key="2">
    <citation type="submission" date="2019-08" db="EMBL/GenBank/DDBJ databases">
        <authorList>
            <person name="Peeters C."/>
        </authorList>
    </citation>
    <scope>NUCLEOTIDE SEQUENCE [LARGE SCALE GENOMIC DNA]</scope>
    <source>
        <strain evidence="5 7">LMG 18089</strain>
    </source>
</reference>
<protein>
    <submittedName>
        <fullName evidence="5">Amino acid ABC transporter</fullName>
    </submittedName>
    <submittedName>
        <fullName evidence="4">Transporter substrate-binding domain-containing protein</fullName>
    </submittedName>
</protein>
<dbReference type="SMART" id="SM00062">
    <property type="entry name" value="PBPb"/>
    <property type="match status" value="1"/>
</dbReference>
<evidence type="ECO:0000256" key="2">
    <source>
        <dbReference type="SAM" id="SignalP"/>
    </source>
</evidence>
<dbReference type="KEGG" id="papi:SG18_03890"/>
<dbReference type="Gene3D" id="3.40.190.10">
    <property type="entry name" value="Periplasmic binding protein-like II"/>
    <property type="match status" value="2"/>
</dbReference>
<reference evidence="4 6" key="1">
    <citation type="submission" date="2018-12" db="EMBL/GenBank/DDBJ databases">
        <title>Whole genome sequence of a Pandoraea apista isolate from a patient with cystic fibrosis.</title>
        <authorList>
            <person name="Kenna D.T."/>
            <person name="Turton J.F."/>
        </authorList>
    </citation>
    <scope>NUCLEOTIDE SEQUENCE [LARGE SCALE GENOMIC DNA]</scope>
    <source>
        <strain evidence="4 6">Pa13324</strain>
    </source>
</reference>
<dbReference type="Proteomes" id="UP000270216">
    <property type="component" value="Unassembled WGS sequence"/>
</dbReference>
<keyword evidence="6" id="KW-1185">Reference proteome</keyword>
<dbReference type="InterPro" id="IPR001638">
    <property type="entry name" value="Solute-binding_3/MltF_N"/>
</dbReference>
<dbReference type="GeneID" id="47013245"/>
<dbReference type="PANTHER" id="PTHR35936">
    <property type="entry name" value="MEMBRANE-BOUND LYTIC MUREIN TRANSGLYCOSYLASE F"/>
    <property type="match status" value="1"/>
</dbReference>
<dbReference type="AlphaFoldDB" id="A0A0B5F9R4"/>
<dbReference type="EMBL" id="CABPSX010000003">
    <property type="protein sequence ID" value="VVG70966.1"/>
    <property type="molecule type" value="Genomic_DNA"/>
</dbReference>
<feature type="chain" id="PRO_5014508814" evidence="2">
    <location>
        <begin position="29"/>
        <end position="268"/>
    </location>
</feature>
<evidence type="ECO:0000313" key="4">
    <source>
        <dbReference type="EMBL" id="RSK84090.1"/>
    </source>
</evidence>
<dbReference type="RefSeq" id="WP_042112764.1">
    <property type="nucleotide sequence ID" value="NZ_CABPSX010000003.1"/>
</dbReference>
<accession>A0A0B5F9R4</accession>
<dbReference type="OrthoDB" id="5363083at2"/>
<evidence type="ECO:0000313" key="6">
    <source>
        <dbReference type="Proteomes" id="UP000270216"/>
    </source>
</evidence>
<gene>
    <name evidence="4" type="ORF">EJE83_06760</name>
    <name evidence="5" type="ORF">PAP18089_01938</name>
</gene>
<dbReference type="PANTHER" id="PTHR35936:SF17">
    <property type="entry name" value="ARGININE-BINDING EXTRACELLULAR PROTEIN ARTP"/>
    <property type="match status" value="1"/>
</dbReference>
<dbReference type="STRING" id="93218.XM39_03890"/>
<proteinExistence type="predicted"/>
<feature type="signal peptide" evidence="2">
    <location>
        <begin position="1"/>
        <end position="28"/>
    </location>
</feature>